<evidence type="ECO:0000256" key="1">
    <source>
        <dbReference type="ARBA" id="ARBA00005721"/>
    </source>
</evidence>
<organism evidence="2 3">
    <name type="scientific">Veillonella montpellierensis DNF00314</name>
    <dbReference type="NCBI Taxonomy" id="1401067"/>
    <lineage>
        <taxon>Bacteria</taxon>
        <taxon>Bacillati</taxon>
        <taxon>Bacillota</taxon>
        <taxon>Negativicutes</taxon>
        <taxon>Veillonellales</taxon>
        <taxon>Veillonellaceae</taxon>
        <taxon>Veillonella</taxon>
    </lineage>
</organism>
<dbReference type="Pfam" id="PF03780">
    <property type="entry name" value="Asp23"/>
    <property type="match status" value="1"/>
</dbReference>
<protein>
    <recommendedName>
        <fullName evidence="4">Alkaline-shock protein</fullName>
    </recommendedName>
</protein>
<dbReference type="eggNOG" id="COG1302">
    <property type="taxonomic scope" value="Bacteria"/>
</dbReference>
<evidence type="ECO:0000313" key="2">
    <source>
        <dbReference type="EMBL" id="KGF47964.1"/>
    </source>
</evidence>
<dbReference type="EMBL" id="JRNT01000006">
    <property type="protein sequence ID" value="KGF47964.1"/>
    <property type="molecule type" value="Genomic_DNA"/>
</dbReference>
<name>A0A096CRK8_9FIRM</name>
<dbReference type="AlphaFoldDB" id="A0A096CRK8"/>
<dbReference type="PANTHER" id="PTHR34297:SF1">
    <property type="entry name" value="ASP23_GLS24 FAMILY ENVELOPE STRESS RESPONSE PROTEIN"/>
    <property type="match status" value="1"/>
</dbReference>
<reference evidence="2 3" key="1">
    <citation type="submission" date="2014-07" db="EMBL/GenBank/DDBJ databases">
        <authorList>
            <person name="McCorrison J."/>
            <person name="Sanka R."/>
            <person name="Torralba M."/>
            <person name="Gillis M."/>
            <person name="Haft D.H."/>
            <person name="Methe B."/>
            <person name="Sutton G."/>
            <person name="Nelson K.E."/>
        </authorList>
    </citation>
    <scope>NUCLEOTIDE SEQUENCE [LARGE SCALE GENOMIC DNA]</scope>
    <source>
        <strain evidence="2 3">DNF00314</strain>
    </source>
</reference>
<keyword evidence="3" id="KW-1185">Reference proteome</keyword>
<comment type="caution">
    <text evidence="2">The sequence shown here is derived from an EMBL/GenBank/DDBJ whole genome shotgun (WGS) entry which is preliminary data.</text>
</comment>
<proteinExistence type="inferred from homology"/>
<sequence>MKQQNKSIMSKIHVTDREILDVATKVVTNMDEVHSLSTRLIDDVMDGIGQKFGKKSLPGLNLKHHKEGLEINLYCKVFYGYQLIDVSKHIQRNIRTKLKETLGLEDVKVDVHIEGLVTKQEEFHNE</sequence>
<dbReference type="PANTHER" id="PTHR34297">
    <property type="entry name" value="HYPOTHETICAL CYTOSOLIC PROTEIN-RELATED"/>
    <property type="match status" value="1"/>
</dbReference>
<dbReference type="RefSeq" id="WP_038151522.1">
    <property type="nucleotide sequence ID" value="NZ_JRNT01000006.1"/>
</dbReference>
<comment type="similarity">
    <text evidence="1">Belongs to the asp23 family.</text>
</comment>
<dbReference type="InterPro" id="IPR005531">
    <property type="entry name" value="Asp23"/>
</dbReference>
<evidence type="ECO:0000313" key="3">
    <source>
        <dbReference type="Proteomes" id="UP000029628"/>
    </source>
</evidence>
<evidence type="ECO:0008006" key="4">
    <source>
        <dbReference type="Google" id="ProtNLM"/>
    </source>
</evidence>
<dbReference type="Proteomes" id="UP000029628">
    <property type="component" value="Unassembled WGS sequence"/>
</dbReference>
<accession>A0A096CRK8</accession>
<gene>
    <name evidence="2" type="ORF">HMPREF0872_02420</name>
</gene>